<name>X0WLC2_9ZZZZ</name>
<dbReference type="Pfam" id="PF00591">
    <property type="entry name" value="Glycos_transf_3"/>
    <property type="match status" value="1"/>
</dbReference>
<dbReference type="EMBL" id="BARS01023687">
    <property type="protein sequence ID" value="GAG13471.1"/>
    <property type="molecule type" value="Genomic_DNA"/>
</dbReference>
<dbReference type="Gene3D" id="1.20.970.10">
    <property type="entry name" value="Transferase, Pyrimidine Nucleoside Phosphorylase, Chain C"/>
    <property type="match status" value="1"/>
</dbReference>
<dbReference type="SUPFAM" id="SSF52418">
    <property type="entry name" value="Nucleoside phosphorylase/phosphoribosyltransferase catalytic domain"/>
    <property type="match status" value="1"/>
</dbReference>
<feature type="domain" description="Glycosyl transferase family 3 N-terminal" evidence="4">
    <location>
        <begin position="90"/>
        <end position="151"/>
    </location>
</feature>
<dbReference type="GO" id="GO:0004645">
    <property type="term" value="F:1,4-alpha-oligoglucan phosphorylase activity"/>
    <property type="evidence" value="ECO:0007669"/>
    <property type="project" value="InterPro"/>
</dbReference>
<accession>X0WLC2</accession>
<dbReference type="SUPFAM" id="SSF47648">
    <property type="entry name" value="Nucleoside phosphorylase/phosphoribosyltransferase N-terminal domain"/>
    <property type="match status" value="1"/>
</dbReference>
<dbReference type="InterPro" id="IPR000312">
    <property type="entry name" value="Glycosyl_Trfase_fam3"/>
</dbReference>
<evidence type="ECO:0008006" key="6">
    <source>
        <dbReference type="Google" id="ProtNLM"/>
    </source>
</evidence>
<dbReference type="InterPro" id="IPR036320">
    <property type="entry name" value="Glycosyl_Trfase_fam3_N_dom_sf"/>
</dbReference>
<reference evidence="5" key="1">
    <citation type="journal article" date="2014" name="Front. Microbiol.">
        <title>High frequency of phylogenetically diverse reductive dehalogenase-homologous genes in deep subseafloor sedimentary metagenomes.</title>
        <authorList>
            <person name="Kawai M."/>
            <person name="Futagami T."/>
            <person name="Toyoda A."/>
            <person name="Takaki Y."/>
            <person name="Nishi S."/>
            <person name="Hori S."/>
            <person name="Arai W."/>
            <person name="Tsubouchi T."/>
            <person name="Morono Y."/>
            <person name="Uchiyama I."/>
            <person name="Ito T."/>
            <person name="Fujiyama A."/>
            <person name="Inagaki F."/>
            <person name="Takami H."/>
        </authorList>
    </citation>
    <scope>NUCLEOTIDE SEQUENCE</scope>
    <source>
        <strain evidence="5">Expedition CK06-06</strain>
    </source>
</reference>
<evidence type="ECO:0000259" key="3">
    <source>
        <dbReference type="Pfam" id="PF00591"/>
    </source>
</evidence>
<evidence type="ECO:0000313" key="5">
    <source>
        <dbReference type="EMBL" id="GAG13471.1"/>
    </source>
</evidence>
<dbReference type="Gene3D" id="2.40.40.20">
    <property type="match status" value="1"/>
</dbReference>
<dbReference type="Gene3D" id="3.40.1030.10">
    <property type="entry name" value="Nucleoside phosphorylase/phosphoribosyltransferase catalytic domain"/>
    <property type="match status" value="1"/>
</dbReference>
<keyword evidence="2" id="KW-0808">Transferase</keyword>
<dbReference type="InterPro" id="IPR035902">
    <property type="entry name" value="Nuc_phospho_transferase"/>
</dbReference>
<dbReference type="InterPro" id="IPR017872">
    <property type="entry name" value="Pyrmidine_PPase_CS"/>
</dbReference>
<sequence length="258" mass="28099">MKLKVKILKLKAGRPVAILHKKTADKISVNIDDRLSLAKDSKKIISIIDIATGLLKENEIAVSNEIVKSLKLRGGEFIDINLAPHPESTNLIYKKLKCIPLNEKELEKIISDIVKNALTEPEIAYFVSSIYKCGMSIKETEYLIKAIVNTGKTLKLKGKVADKHSIGGIAGNRTTPIIISICSSAGLIMPKTSSRAITSAAGTADVIESIAKIEFSIPQLYKIIKKTKACMVWGGSLGLAPADDKIIQIERLLNLDPE</sequence>
<evidence type="ECO:0000256" key="1">
    <source>
        <dbReference type="ARBA" id="ARBA00022676"/>
    </source>
</evidence>
<dbReference type="InterPro" id="IPR017459">
    <property type="entry name" value="Glycosyl_Trfase_fam3_N_dom"/>
</dbReference>
<comment type="caution">
    <text evidence="5">The sequence shown here is derived from an EMBL/GenBank/DDBJ whole genome shotgun (WGS) entry which is preliminary data.</text>
</comment>
<dbReference type="PROSITE" id="PS00647">
    <property type="entry name" value="THYMID_PHOSPHORYLASE"/>
    <property type="match status" value="1"/>
</dbReference>
<proteinExistence type="predicted"/>
<gene>
    <name evidence="5" type="ORF">S01H1_37704</name>
</gene>
<evidence type="ECO:0000259" key="4">
    <source>
        <dbReference type="Pfam" id="PF02885"/>
    </source>
</evidence>
<dbReference type="GO" id="GO:0005829">
    <property type="term" value="C:cytosol"/>
    <property type="evidence" value="ECO:0007669"/>
    <property type="project" value="TreeGrafter"/>
</dbReference>
<evidence type="ECO:0000256" key="2">
    <source>
        <dbReference type="ARBA" id="ARBA00022679"/>
    </source>
</evidence>
<dbReference type="PANTHER" id="PTHR10515">
    <property type="entry name" value="THYMIDINE PHOSPHORYLASE"/>
    <property type="match status" value="1"/>
</dbReference>
<dbReference type="InterPro" id="IPR000053">
    <property type="entry name" value="Thymidine/pyrmidine_PPase"/>
</dbReference>
<dbReference type="PANTHER" id="PTHR10515:SF0">
    <property type="entry name" value="THYMIDINE PHOSPHORYLASE"/>
    <property type="match status" value="1"/>
</dbReference>
<dbReference type="Pfam" id="PF02885">
    <property type="entry name" value="Glycos_trans_3N"/>
    <property type="match status" value="1"/>
</dbReference>
<dbReference type="GO" id="GO:0016763">
    <property type="term" value="F:pentosyltransferase activity"/>
    <property type="evidence" value="ECO:0007669"/>
    <property type="project" value="UniProtKB-ARBA"/>
</dbReference>
<dbReference type="AlphaFoldDB" id="X0WLC2"/>
<dbReference type="GO" id="GO:0006206">
    <property type="term" value="P:pyrimidine nucleobase metabolic process"/>
    <property type="evidence" value="ECO:0007669"/>
    <property type="project" value="InterPro"/>
</dbReference>
<feature type="domain" description="Glycosyl transferase family 3" evidence="3">
    <location>
        <begin position="158"/>
        <end position="233"/>
    </location>
</feature>
<organism evidence="5">
    <name type="scientific">marine sediment metagenome</name>
    <dbReference type="NCBI Taxonomy" id="412755"/>
    <lineage>
        <taxon>unclassified sequences</taxon>
        <taxon>metagenomes</taxon>
        <taxon>ecological metagenomes</taxon>
    </lineage>
</organism>
<keyword evidence="1" id="KW-0328">Glycosyltransferase</keyword>
<protein>
    <recommendedName>
        <fullName evidence="6">Thymidine phosphorylase</fullName>
    </recommendedName>
</protein>
<feature type="non-terminal residue" evidence="5">
    <location>
        <position position="258"/>
    </location>
</feature>